<evidence type="ECO:0000313" key="3">
    <source>
        <dbReference type="Proteomes" id="UP001161389"/>
    </source>
</evidence>
<dbReference type="Pfam" id="PF00497">
    <property type="entry name" value="SBP_bac_3"/>
    <property type="match status" value="1"/>
</dbReference>
<dbReference type="PANTHER" id="PTHR38834">
    <property type="entry name" value="PERIPLASMIC SUBSTRATE BINDING PROTEIN FAMILY 3"/>
    <property type="match status" value="1"/>
</dbReference>
<comment type="caution">
    <text evidence="2">The sequence shown here is derived from an EMBL/GenBank/DDBJ whole genome shotgun (WGS) entry which is preliminary data.</text>
</comment>
<feature type="domain" description="Solute-binding protein family 3/N-terminal" evidence="1">
    <location>
        <begin position="25"/>
        <end position="255"/>
    </location>
</feature>
<dbReference type="PANTHER" id="PTHR38834:SF3">
    <property type="entry name" value="SOLUTE-BINDING PROTEIN FAMILY 3_N-TERMINAL DOMAIN-CONTAINING PROTEIN"/>
    <property type="match status" value="1"/>
</dbReference>
<reference evidence="2" key="1">
    <citation type="journal article" date="2014" name="Int. J. Syst. Evol. Microbiol.">
        <title>Complete genome sequence of Corynebacterium casei LMG S-19264T (=DSM 44701T), isolated from a smear-ripened cheese.</title>
        <authorList>
            <consortium name="US DOE Joint Genome Institute (JGI-PGF)"/>
            <person name="Walter F."/>
            <person name="Albersmeier A."/>
            <person name="Kalinowski J."/>
            <person name="Ruckert C."/>
        </authorList>
    </citation>
    <scope>NUCLEOTIDE SEQUENCE</scope>
    <source>
        <strain evidence="2">NBRC 110071</strain>
    </source>
</reference>
<gene>
    <name evidence="2" type="ORF">GCM10007876_26390</name>
</gene>
<keyword evidence="3" id="KW-1185">Reference proteome</keyword>
<reference evidence="2" key="2">
    <citation type="submission" date="2023-01" db="EMBL/GenBank/DDBJ databases">
        <title>Draft genome sequence of Litoribrevibacter albus strain NBRC 110071.</title>
        <authorList>
            <person name="Sun Q."/>
            <person name="Mori K."/>
        </authorList>
    </citation>
    <scope>NUCLEOTIDE SEQUENCE</scope>
    <source>
        <strain evidence="2">NBRC 110071</strain>
    </source>
</reference>
<organism evidence="2 3">
    <name type="scientific">Litoribrevibacter albus</name>
    <dbReference type="NCBI Taxonomy" id="1473156"/>
    <lineage>
        <taxon>Bacteria</taxon>
        <taxon>Pseudomonadati</taxon>
        <taxon>Pseudomonadota</taxon>
        <taxon>Gammaproteobacteria</taxon>
        <taxon>Oceanospirillales</taxon>
        <taxon>Oceanospirillaceae</taxon>
        <taxon>Litoribrevibacter</taxon>
    </lineage>
</organism>
<proteinExistence type="predicted"/>
<dbReference type="AlphaFoldDB" id="A0AA37SAI4"/>
<name>A0AA37SAI4_9GAMM</name>
<dbReference type="EMBL" id="BSNM01000015">
    <property type="protein sequence ID" value="GLQ32160.1"/>
    <property type="molecule type" value="Genomic_DNA"/>
</dbReference>
<dbReference type="InterPro" id="IPR001638">
    <property type="entry name" value="Solute-binding_3/MltF_N"/>
</dbReference>
<evidence type="ECO:0000313" key="2">
    <source>
        <dbReference type="EMBL" id="GLQ32160.1"/>
    </source>
</evidence>
<dbReference type="SUPFAM" id="SSF53850">
    <property type="entry name" value="Periplasmic binding protein-like II"/>
    <property type="match status" value="1"/>
</dbReference>
<protein>
    <submittedName>
        <fullName evidence="2">Amino acid ABC transporter substrate-binding protein</fullName>
    </submittedName>
</protein>
<dbReference type="SMART" id="SM00062">
    <property type="entry name" value="PBPb"/>
    <property type="match status" value="1"/>
</dbReference>
<dbReference type="Proteomes" id="UP001161389">
    <property type="component" value="Unassembled WGS sequence"/>
</dbReference>
<dbReference type="Gene3D" id="3.40.190.10">
    <property type="entry name" value="Periplasmic binding protein-like II"/>
    <property type="match status" value="2"/>
</dbReference>
<accession>A0AA37SAI4</accession>
<sequence length="258" mass="30288">MFFQHFSYLIAWVVLQFMSTLACAQLLFFSENYPPYNFEDNQEIKGIAVDLLKEMHHQMGLPDPKIRIEPWARSYYNAQNIENAVVFSTTRTDEREQLFKWVGPIIDNEIVFLARKDRNIVVPDRYSLRNFRIAAVRLDIGEDVINRFQIHQHQTEIVTFPEQAARMLAFNRVDLWVYSLPPARYIQKVYGLNAEDFEVVFSYGSAGFLYYAFNLNVNDDVIIEYQQTLDSLVSDVGSEGETKYQQILKRYGAEIEDY</sequence>
<dbReference type="RefSeq" id="WP_284382038.1">
    <property type="nucleotide sequence ID" value="NZ_BSNM01000015.1"/>
</dbReference>
<evidence type="ECO:0000259" key="1">
    <source>
        <dbReference type="SMART" id="SM00062"/>
    </source>
</evidence>